<gene>
    <name evidence="2" type="ORF">GCM10007895_20350</name>
</gene>
<dbReference type="Proteomes" id="UP001161422">
    <property type="component" value="Unassembled WGS sequence"/>
</dbReference>
<dbReference type="InterPro" id="IPR036814">
    <property type="entry name" value="YqcC-like_sf"/>
</dbReference>
<comment type="caution">
    <text evidence="2">The sequence shown here is derived from an EMBL/GenBank/DDBJ whole genome shotgun (WGS) entry which is preliminary data.</text>
</comment>
<dbReference type="PANTHER" id="PTHR39586:SF1">
    <property type="entry name" value="CYTOPLASMIC PROTEIN"/>
    <property type="match status" value="1"/>
</dbReference>
<dbReference type="PIRSF" id="PIRSF006257">
    <property type="entry name" value="UCP006257"/>
    <property type="match status" value="1"/>
</dbReference>
<proteinExistence type="predicted"/>
<organism evidence="2 3">
    <name type="scientific">Paraferrimonas sedimenticola</name>
    <dbReference type="NCBI Taxonomy" id="375674"/>
    <lineage>
        <taxon>Bacteria</taxon>
        <taxon>Pseudomonadati</taxon>
        <taxon>Pseudomonadota</taxon>
        <taxon>Gammaproteobacteria</taxon>
        <taxon>Alteromonadales</taxon>
        <taxon>Ferrimonadaceae</taxon>
        <taxon>Paraferrimonas</taxon>
    </lineage>
</organism>
<reference evidence="2" key="1">
    <citation type="journal article" date="2014" name="Int. J. Syst. Evol. Microbiol.">
        <title>Complete genome sequence of Corynebacterium casei LMG S-19264T (=DSM 44701T), isolated from a smear-ripened cheese.</title>
        <authorList>
            <consortium name="US DOE Joint Genome Institute (JGI-PGF)"/>
            <person name="Walter F."/>
            <person name="Albersmeier A."/>
            <person name="Kalinowski J."/>
            <person name="Ruckert C."/>
        </authorList>
    </citation>
    <scope>NUCLEOTIDE SEQUENCE</scope>
    <source>
        <strain evidence="2">NBRC 101628</strain>
    </source>
</reference>
<evidence type="ECO:0000313" key="2">
    <source>
        <dbReference type="EMBL" id="GLP96729.1"/>
    </source>
</evidence>
<evidence type="ECO:0000259" key="1">
    <source>
        <dbReference type="Pfam" id="PF04287"/>
    </source>
</evidence>
<dbReference type="RefSeq" id="WP_095504047.1">
    <property type="nucleotide sequence ID" value="NZ_BSNC01000005.1"/>
</dbReference>
<dbReference type="InterPro" id="IPR007384">
    <property type="entry name" value="UCP006257"/>
</dbReference>
<keyword evidence="3" id="KW-1185">Reference proteome</keyword>
<dbReference type="GO" id="GO:0044010">
    <property type="term" value="P:single-species biofilm formation"/>
    <property type="evidence" value="ECO:0007669"/>
    <property type="project" value="TreeGrafter"/>
</dbReference>
<sequence>MNTVRAAEILIDIESQLKSLSLWSEQLPSEQALSSQQPFCVDTLAFEQWLQFVFLPRMTQMVTSGQIPPHKSGLAAMAEVVYRERFDTDALVSLLKSFDELVNGAS</sequence>
<protein>
    <recommendedName>
        <fullName evidence="1">YqcC-like domain-containing protein</fullName>
    </recommendedName>
</protein>
<dbReference type="InterPro" id="IPR023376">
    <property type="entry name" value="YqcC-like_dom"/>
</dbReference>
<dbReference type="PANTHER" id="PTHR39586">
    <property type="entry name" value="CYTOPLASMIC PROTEIN-RELATED"/>
    <property type="match status" value="1"/>
</dbReference>
<dbReference type="AlphaFoldDB" id="A0AA37VY79"/>
<dbReference type="Gene3D" id="1.20.1440.40">
    <property type="entry name" value="YqcC-like"/>
    <property type="match status" value="1"/>
</dbReference>
<evidence type="ECO:0000313" key="3">
    <source>
        <dbReference type="Proteomes" id="UP001161422"/>
    </source>
</evidence>
<accession>A0AA37VY79</accession>
<dbReference type="Pfam" id="PF04287">
    <property type="entry name" value="DUF446"/>
    <property type="match status" value="1"/>
</dbReference>
<feature type="domain" description="YqcC-like" evidence="1">
    <location>
        <begin position="7"/>
        <end position="101"/>
    </location>
</feature>
<dbReference type="SUPFAM" id="SSF158452">
    <property type="entry name" value="YqcC-like"/>
    <property type="match status" value="1"/>
</dbReference>
<name>A0AA37VY79_9GAMM</name>
<dbReference type="EMBL" id="BSNC01000005">
    <property type="protein sequence ID" value="GLP96729.1"/>
    <property type="molecule type" value="Genomic_DNA"/>
</dbReference>
<reference evidence="2" key="2">
    <citation type="submission" date="2023-01" db="EMBL/GenBank/DDBJ databases">
        <title>Draft genome sequence of Paraferrimonas sedimenticola strain NBRC 101628.</title>
        <authorList>
            <person name="Sun Q."/>
            <person name="Mori K."/>
        </authorList>
    </citation>
    <scope>NUCLEOTIDE SEQUENCE</scope>
    <source>
        <strain evidence="2">NBRC 101628</strain>
    </source>
</reference>